<dbReference type="Proteomes" id="UP000070163">
    <property type="component" value="Unassembled WGS sequence"/>
</dbReference>
<feature type="transmembrane region" description="Helical" evidence="1">
    <location>
        <begin position="104"/>
        <end position="126"/>
    </location>
</feature>
<gene>
    <name evidence="2" type="ORF">AKJ57_00490</name>
</gene>
<feature type="transmembrane region" description="Helical" evidence="1">
    <location>
        <begin position="76"/>
        <end position="98"/>
    </location>
</feature>
<dbReference type="AlphaFoldDB" id="A0A133UBQ8"/>
<name>A0A133UBQ8_9EURY</name>
<reference evidence="2 3" key="1">
    <citation type="journal article" date="2016" name="Sci. Rep.">
        <title>Metabolic traits of an uncultured archaeal lineage -MSBL1- from brine pools of the Red Sea.</title>
        <authorList>
            <person name="Mwirichia R."/>
            <person name="Alam I."/>
            <person name="Rashid M."/>
            <person name="Vinu M."/>
            <person name="Ba-Alawi W."/>
            <person name="Anthony Kamau A."/>
            <person name="Kamanda Ngugi D."/>
            <person name="Goker M."/>
            <person name="Klenk H.P."/>
            <person name="Bajic V."/>
            <person name="Stingl U."/>
        </authorList>
    </citation>
    <scope>NUCLEOTIDE SEQUENCE [LARGE SCALE GENOMIC DNA]</scope>
    <source>
        <strain evidence="2">SCGC-AAA259A05</strain>
    </source>
</reference>
<feature type="transmembrane region" description="Helical" evidence="1">
    <location>
        <begin position="5"/>
        <end position="24"/>
    </location>
</feature>
<feature type="transmembrane region" description="Helical" evidence="1">
    <location>
        <begin position="30"/>
        <end position="55"/>
    </location>
</feature>
<evidence type="ECO:0000256" key="1">
    <source>
        <dbReference type="SAM" id="Phobius"/>
    </source>
</evidence>
<accession>A0A133UBQ8</accession>
<dbReference type="EMBL" id="LHXJ01000004">
    <property type="protein sequence ID" value="KXA91600.1"/>
    <property type="molecule type" value="Genomic_DNA"/>
</dbReference>
<evidence type="ECO:0000313" key="2">
    <source>
        <dbReference type="EMBL" id="KXA91600.1"/>
    </source>
</evidence>
<dbReference type="Pfam" id="PF09946">
    <property type="entry name" value="DUF2178"/>
    <property type="match status" value="1"/>
</dbReference>
<organism evidence="2 3">
    <name type="scientific">candidate division MSBL1 archaeon SCGC-AAA259A05</name>
    <dbReference type="NCBI Taxonomy" id="1698259"/>
    <lineage>
        <taxon>Archaea</taxon>
        <taxon>Methanobacteriati</taxon>
        <taxon>Methanobacteriota</taxon>
        <taxon>candidate division MSBL1</taxon>
    </lineage>
</organism>
<proteinExistence type="predicted"/>
<evidence type="ECO:0000313" key="3">
    <source>
        <dbReference type="Proteomes" id="UP000070163"/>
    </source>
</evidence>
<evidence type="ECO:0008006" key="4">
    <source>
        <dbReference type="Google" id="ProtNLM"/>
    </source>
</evidence>
<keyword evidence="1" id="KW-0812">Transmembrane</keyword>
<keyword evidence="1" id="KW-0472">Membrane</keyword>
<keyword evidence="1" id="KW-1133">Transmembrane helix</keyword>
<dbReference type="InterPro" id="IPR019235">
    <property type="entry name" value="DUF2178_TM"/>
</dbReference>
<comment type="caution">
    <text evidence="2">The sequence shown here is derived from an EMBL/GenBank/DDBJ whole genome shotgun (WGS) entry which is preliminary data.</text>
</comment>
<sequence>MRSEIVGILTFGLVFVILGIGLMLGKPEWMLAPFAGGAILIGTGVYLTVFSLWSLKKKERGEVLGDERGLAIFEKASYRTFQIIFPLEGILLVLFTFTKIQADAVPILVFLVLVTVGSFWAFYLWYRRKM</sequence>
<protein>
    <recommendedName>
        <fullName evidence="4">DUF2178 domain-containing protein</fullName>
    </recommendedName>
</protein>
<keyword evidence="3" id="KW-1185">Reference proteome</keyword>